<keyword evidence="1" id="KW-0812">Transmembrane</keyword>
<keyword evidence="4" id="KW-1185">Reference proteome</keyword>
<dbReference type="OrthoDB" id="9812899at2"/>
<evidence type="ECO:0000313" key="4">
    <source>
        <dbReference type="Proteomes" id="UP000198703"/>
    </source>
</evidence>
<feature type="transmembrane region" description="Helical" evidence="1">
    <location>
        <begin position="49"/>
        <end position="68"/>
    </location>
</feature>
<protein>
    <submittedName>
        <fullName evidence="3">Threonine/homoserine efflux transporter RhtA</fullName>
    </submittedName>
</protein>
<dbReference type="Pfam" id="PF00892">
    <property type="entry name" value="EamA"/>
    <property type="match status" value="2"/>
</dbReference>
<name>A0A1H3VYF4_9RHOB</name>
<dbReference type="GO" id="GO:0016020">
    <property type="term" value="C:membrane"/>
    <property type="evidence" value="ECO:0007669"/>
    <property type="project" value="InterPro"/>
</dbReference>
<feature type="transmembrane region" description="Helical" evidence="1">
    <location>
        <begin position="132"/>
        <end position="151"/>
    </location>
</feature>
<dbReference type="SUPFAM" id="SSF103481">
    <property type="entry name" value="Multidrug resistance efflux transporter EmrE"/>
    <property type="match status" value="2"/>
</dbReference>
<feature type="transmembrane region" description="Helical" evidence="1">
    <location>
        <begin position="243"/>
        <end position="263"/>
    </location>
</feature>
<reference evidence="3 4" key="1">
    <citation type="submission" date="2016-10" db="EMBL/GenBank/DDBJ databases">
        <authorList>
            <person name="de Groot N.N."/>
        </authorList>
    </citation>
    <scope>NUCLEOTIDE SEQUENCE [LARGE SCALE GENOMIC DNA]</scope>
    <source>
        <strain evidence="3 4">DSM 15345</strain>
    </source>
</reference>
<feature type="domain" description="EamA" evidence="2">
    <location>
        <begin position="16"/>
        <end position="147"/>
    </location>
</feature>
<keyword evidence="1" id="KW-1133">Transmembrane helix</keyword>
<evidence type="ECO:0000313" key="3">
    <source>
        <dbReference type="EMBL" id="SDZ79847.1"/>
    </source>
</evidence>
<sequence length="295" mass="31372">MTVIASRFAALPHEARGAALLILAMALFASMDAVAKGLMARYDPLQVVWARYAGQATLVAIVVSPRIATLARTRHLRLQIIRSAMLFSATLCGFFAFSTMPLADATAIFQTAPLAITALAALVLGEQVGPRRWAGVAVGFIGALIIVRPGADVFQPAALLPLLAALLFAGYSIATRFLGRDESHLTTLLYTATLGAVVASAMVPFVWTTPTWADAMVMVCMAGVGSVGQWLLIVAFNTAPASAIAPFTYASLMFAALWGYLFFGDAPDLWTVTGAAIIVGSGLYVWRREQMRART</sequence>
<feature type="transmembrane region" description="Helical" evidence="1">
    <location>
        <begin position="215"/>
        <end position="236"/>
    </location>
</feature>
<keyword evidence="1" id="KW-0472">Membrane</keyword>
<dbReference type="EMBL" id="FNQM01000001">
    <property type="protein sequence ID" value="SDZ79847.1"/>
    <property type="molecule type" value="Genomic_DNA"/>
</dbReference>
<dbReference type="InterPro" id="IPR037185">
    <property type="entry name" value="EmrE-like"/>
</dbReference>
<dbReference type="Proteomes" id="UP000198703">
    <property type="component" value="Unassembled WGS sequence"/>
</dbReference>
<dbReference type="PANTHER" id="PTHR22911:SF103">
    <property type="entry name" value="BLR2811 PROTEIN"/>
    <property type="match status" value="1"/>
</dbReference>
<evidence type="ECO:0000259" key="2">
    <source>
        <dbReference type="Pfam" id="PF00892"/>
    </source>
</evidence>
<feature type="transmembrane region" description="Helical" evidence="1">
    <location>
        <begin position="187"/>
        <end position="209"/>
    </location>
</feature>
<dbReference type="RefSeq" id="WP_093247855.1">
    <property type="nucleotide sequence ID" value="NZ_FNQM01000001.1"/>
</dbReference>
<dbReference type="Gene3D" id="1.10.3730.20">
    <property type="match status" value="1"/>
</dbReference>
<dbReference type="InterPro" id="IPR000620">
    <property type="entry name" value="EamA_dom"/>
</dbReference>
<feature type="transmembrane region" description="Helical" evidence="1">
    <location>
        <begin position="157"/>
        <end position="175"/>
    </location>
</feature>
<organism evidence="3 4">
    <name type="scientific">Rubrimonas cliftonensis</name>
    <dbReference type="NCBI Taxonomy" id="89524"/>
    <lineage>
        <taxon>Bacteria</taxon>
        <taxon>Pseudomonadati</taxon>
        <taxon>Pseudomonadota</taxon>
        <taxon>Alphaproteobacteria</taxon>
        <taxon>Rhodobacterales</taxon>
        <taxon>Paracoccaceae</taxon>
        <taxon>Rubrimonas</taxon>
    </lineage>
</organism>
<dbReference type="STRING" id="89524.SAMN05444370_101405"/>
<gene>
    <name evidence="3" type="ORF">SAMN05444370_101405</name>
</gene>
<accession>A0A1H3VYF4</accession>
<dbReference type="AlphaFoldDB" id="A0A1H3VYF4"/>
<feature type="transmembrane region" description="Helical" evidence="1">
    <location>
        <begin position="80"/>
        <end position="101"/>
    </location>
</feature>
<dbReference type="PANTHER" id="PTHR22911">
    <property type="entry name" value="ACYL-MALONYL CONDENSING ENZYME-RELATED"/>
    <property type="match status" value="1"/>
</dbReference>
<proteinExistence type="predicted"/>
<feature type="transmembrane region" description="Helical" evidence="1">
    <location>
        <begin position="269"/>
        <end position="286"/>
    </location>
</feature>
<feature type="domain" description="EamA" evidence="2">
    <location>
        <begin position="157"/>
        <end position="281"/>
    </location>
</feature>
<evidence type="ECO:0000256" key="1">
    <source>
        <dbReference type="SAM" id="Phobius"/>
    </source>
</evidence>
<feature type="transmembrane region" description="Helical" evidence="1">
    <location>
        <begin position="107"/>
        <end position="125"/>
    </location>
</feature>